<dbReference type="RefSeq" id="WP_034739324.1">
    <property type="nucleotide sequence ID" value="NZ_AWFG01000021.1"/>
</dbReference>
<accession>A0A062UMV3</accession>
<protein>
    <recommendedName>
        <fullName evidence="10">Acyl-CoA dehydrogenase</fullName>
    </recommendedName>
</protein>
<feature type="domain" description="Acyl-CoA dehydrogenase/oxidase N-terminal" evidence="7">
    <location>
        <begin position="6"/>
        <end position="118"/>
    </location>
</feature>
<dbReference type="PATRIC" id="fig|1280947.3.peg.1792"/>
<dbReference type="AlphaFoldDB" id="A0A062UMV3"/>
<keyword evidence="3" id="KW-0285">Flavoprotein</keyword>
<keyword evidence="4" id="KW-0274">FAD</keyword>
<dbReference type="EMBL" id="AWFG01000021">
    <property type="protein sequence ID" value="KCZ58375.1"/>
    <property type="molecule type" value="Genomic_DNA"/>
</dbReference>
<keyword evidence="5" id="KW-0560">Oxidoreductase</keyword>
<dbReference type="PANTHER" id="PTHR43884">
    <property type="entry name" value="ACYL-COA DEHYDROGENASE"/>
    <property type="match status" value="1"/>
</dbReference>
<proteinExistence type="inferred from homology"/>
<evidence type="ECO:0000313" key="8">
    <source>
        <dbReference type="EMBL" id="KCZ58375.1"/>
    </source>
</evidence>
<evidence type="ECO:0000256" key="3">
    <source>
        <dbReference type="ARBA" id="ARBA00022630"/>
    </source>
</evidence>
<dbReference type="Proteomes" id="UP000027190">
    <property type="component" value="Unassembled WGS sequence"/>
</dbReference>
<evidence type="ECO:0000259" key="7">
    <source>
        <dbReference type="Pfam" id="PF02771"/>
    </source>
</evidence>
<dbReference type="SUPFAM" id="SSF56645">
    <property type="entry name" value="Acyl-CoA dehydrogenase NM domain-like"/>
    <property type="match status" value="1"/>
</dbReference>
<dbReference type="Gene3D" id="2.40.110.10">
    <property type="entry name" value="Butyryl-CoA Dehydrogenase, subunit A, domain 2"/>
    <property type="match status" value="1"/>
</dbReference>
<dbReference type="InterPro" id="IPR046373">
    <property type="entry name" value="Acyl-CoA_Oxase/DH_mid-dom_sf"/>
</dbReference>
<dbReference type="InterPro" id="IPR037069">
    <property type="entry name" value="AcylCoA_DH/ox_N_sf"/>
</dbReference>
<evidence type="ECO:0000256" key="4">
    <source>
        <dbReference type="ARBA" id="ARBA00022827"/>
    </source>
</evidence>
<evidence type="ECO:0000259" key="6">
    <source>
        <dbReference type="Pfam" id="PF00441"/>
    </source>
</evidence>
<dbReference type="InterPro" id="IPR009100">
    <property type="entry name" value="AcylCoA_DH/oxidase_NM_dom_sf"/>
</dbReference>
<keyword evidence="9" id="KW-1185">Reference proteome</keyword>
<dbReference type="eggNOG" id="COG1960">
    <property type="taxonomic scope" value="Bacteria"/>
</dbReference>
<evidence type="ECO:0000256" key="1">
    <source>
        <dbReference type="ARBA" id="ARBA00001974"/>
    </source>
</evidence>
<dbReference type="SUPFAM" id="SSF47203">
    <property type="entry name" value="Acyl-CoA dehydrogenase C-terminal domain-like"/>
    <property type="match status" value="1"/>
</dbReference>
<dbReference type="InterPro" id="IPR013786">
    <property type="entry name" value="AcylCoA_DH/ox_N"/>
</dbReference>
<dbReference type="GO" id="GO:0050660">
    <property type="term" value="F:flavin adenine dinucleotide binding"/>
    <property type="evidence" value="ECO:0007669"/>
    <property type="project" value="InterPro"/>
</dbReference>
<evidence type="ECO:0008006" key="10">
    <source>
        <dbReference type="Google" id="ProtNLM"/>
    </source>
</evidence>
<gene>
    <name evidence="8" type="ORF">HY30_16025</name>
</gene>
<comment type="cofactor">
    <cofactor evidence="1">
        <name>FAD</name>
        <dbReference type="ChEBI" id="CHEBI:57692"/>
    </cofactor>
</comment>
<dbReference type="Gene3D" id="1.10.540.10">
    <property type="entry name" value="Acyl-CoA dehydrogenase/oxidase, N-terminal domain"/>
    <property type="match status" value="1"/>
</dbReference>
<dbReference type="Gene3D" id="1.20.140.10">
    <property type="entry name" value="Butyryl-CoA Dehydrogenase, subunit A, domain 3"/>
    <property type="match status" value="1"/>
</dbReference>
<comment type="similarity">
    <text evidence="2">Belongs to the acyl-CoA dehydrogenase family.</text>
</comment>
<dbReference type="GO" id="GO:0003995">
    <property type="term" value="F:acyl-CoA dehydrogenase activity"/>
    <property type="evidence" value="ECO:0007669"/>
    <property type="project" value="TreeGrafter"/>
</dbReference>
<feature type="domain" description="Acyl-CoA dehydrogenase/oxidase C-terminal" evidence="6">
    <location>
        <begin position="227"/>
        <end position="356"/>
    </location>
</feature>
<dbReference type="Pfam" id="PF00441">
    <property type="entry name" value="Acyl-CoA_dh_1"/>
    <property type="match status" value="1"/>
</dbReference>
<dbReference type="Pfam" id="PF02771">
    <property type="entry name" value="Acyl-CoA_dh_N"/>
    <property type="match status" value="1"/>
</dbReference>
<evidence type="ECO:0000313" key="9">
    <source>
        <dbReference type="Proteomes" id="UP000027190"/>
    </source>
</evidence>
<dbReference type="InterPro" id="IPR036250">
    <property type="entry name" value="AcylCo_DH-like_C"/>
</dbReference>
<dbReference type="PANTHER" id="PTHR43884:SF20">
    <property type="entry name" value="ACYL-COA DEHYDROGENASE FADE28"/>
    <property type="match status" value="1"/>
</dbReference>
<organism evidence="8 9">
    <name type="scientific">Hyphomonas chukchiensis</name>
    <dbReference type="NCBI Taxonomy" id="1280947"/>
    <lineage>
        <taxon>Bacteria</taxon>
        <taxon>Pseudomonadati</taxon>
        <taxon>Pseudomonadota</taxon>
        <taxon>Alphaproteobacteria</taxon>
        <taxon>Hyphomonadales</taxon>
        <taxon>Hyphomonadaceae</taxon>
        <taxon>Hyphomonas</taxon>
    </lineage>
</organism>
<dbReference type="OrthoDB" id="7328575at2"/>
<sequence length="365" mass="39642">MNFSLSEDHVALRDSAANFLDKEVDLSVLLTHGRTVMDADYDGLWRKIVELGWPGIVIPEQYGGLGMDYIDLIMIIGEIGRTLAPVPMFGTLAGAWAVEKAGSETQKADILQRVAGGEMKLCLALTDADGKVGDGVTVSAAKGASLLNGEKTYVVDADSADKIIVMTQDDTFFVVDRNAEGVSVSVLPWRDITRQVCKVSFKDVQAERLEHSGGVWPWVKDRLYLILAAESAAGIAASLADSVGYASERVAFGRPIGAFQAIKHQLAEIAAQSECATAGVQYAAWTLSVDDERASLAAAMAQAYTSESYKAATHRNIQIFGAIGFTWEMKNHLYYKRARANSELLGAPRQQREEIVHWIESHEAA</sequence>
<dbReference type="STRING" id="1280947.HY30_16025"/>
<evidence type="ECO:0000256" key="2">
    <source>
        <dbReference type="ARBA" id="ARBA00009347"/>
    </source>
</evidence>
<name>A0A062UMV3_9PROT</name>
<comment type="caution">
    <text evidence="8">The sequence shown here is derived from an EMBL/GenBank/DDBJ whole genome shotgun (WGS) entry which is preliminary data.</text>
</comment>
<reference evidence="8 9" key="1">
    <citation type="journal article" date="2014" name="Antonie Van Leeuwenhoek">
        <title>Hyphomonas beringensis sp. nov. and Hyphomonas chukchiensis sp. nov., isolated from surface seawater of the Bering Sea and Chukchi Sea.</title>
        <authorList>
            <person name="Li C."/>
            <person name="Lai Q."/>
            <person name="Li G."/>
            <person name="Dong C."/>
            <person name="Wang J."/>
            <person name="Liao Y."/>
            <person name="Shao Z."/>
        </authorList>
    </citation>
    <scope>NUCLEOTIDE SEQUENCE [LARGE SCALE GENOMIC DNA]</scope>
    <source>
        <strain evidence="8 9">BH-BN04-4</strain>
    </source>
</reference>
<evidence type="ECO:0000256" key="5">
    <source>
        <dbReference type="ARBA" id="ARBA00023002"/>
    </source>
</evidence>
<dbReference type="InterPro" id="IPR009075">
    <property type="entry name" value="AcylCo_DH/oxidase_C"/>
</dbReference>